<dbReference type="STRING" id="720554.Clocl_0471"/>
<evidence type="ECO:0000256" key="2">
    <source>
        <dbReference type="SAM" id="Coils"/>
    </source>
</evidence>
<dbReference type="SUPFAM" id="SSF48452">
    <property type="entry name" value="TPR-like"/>
    <property type="match status" value="1"/>
</dbReference>
<dbReference type="RefSeq" id="WP_014253827.1">
    <property type="nucleotide sequence ID" value="NC_016627.1"/>
</dbReference>
<dbReference type="InterPro" id="IPR019734">
    <property type="entry name" value="TPR_rpt"/>
</dbReference>
<gene>
    <name evidence="3" type="ordered locus">Clocl_0471</name>
</gene>
<reference evidence="3 4" key="2">
    <citation type="journal article" date="2012" name="Stand. Genomic Sci.">
        <title>Complete Genome Sequence of Clostridium clariflavum DSM 19732.</title>
        <authorList>
            <person name="Izquierdo J.A."/>
            <person name="Goodwin L."/>
            <person name="Davenport K.W."/>
            <person name="Teshima H."/>
            <person name="Bruce D."/>
            <person name="Detter C."/>
            <person name="Tapia R."/>
            <person name="Han S."/>
            <person name="Land M."/>
            <person name="Hauser L."/>
            <person name="Jeffries C.D."/>
            <person name="Han J."/>
            <person name="Pitluck S."/>
            <person name="Nolan M."/>
            <person name="Chen A."/>
            <person name="Huntemann M."/>
            <person name="Mavromatis K."/>
            <person name="Mikhailova N."/>
            <person name="Liolios K."/>
            <person name="Woyke T."/>
            <person name="Lynd L.R."/>
        </authorList>
    </citation>
    <scope>NUCLEOTIDE SEQUENCE [LARGE SCALE GENOMIC DNA]</scope>
    <source>
        <strain evidence="4">DSM 19732 / NBRC 101661 / EBR45</strain>
    </source>
</reference>
<dbReference type="Pfam" id="PF13181">
    <property type="entry name" value="TPR_8"/>
    <property type="match status" value="1"/>
</dbReference>
<dbReference type="eggNOG" id="COG0457">
    <property type="taxonomic scope" value="Bacteria"/>
</dbReference>
<dbReference type="InterPro" id="IPR011990">
    <property type="entry name" value="TPR-like_helical_dom_sf"/>
</dbReference>
<dbReference type="HOGENOM" id="CLU_645166_0_0_9"/>
<sequence length="393" mass="45337" precursor="true">MRLKWVRVIIGVFIISVLTGCNSLPPTRSLIKPPKYSQNESENSDDIKLIAKNFLPEGTKFLYPVHPNGSDAVQLVDIEGDGQYEILITYKGYELSSASGAIILKKENNEWREFWHDRNSLNVLGLDWAKFIDIDDDNAVELLLGWNLGFEVGCILNIISFKDDVPKKVSSIQYNEMDIVNLSGADNEKKPEIALTIKEADQRDIFVPPLILRWVDDGLVPADDVYYIYYRDSIDNLKQSIGMYERNFIDWYNLAEMLIRAKRPLEAIDAVDKALKIIPGPYERYRVKLGIYKAEALIYQWKYFEAKYILDSIILRDLNNEVKCTEDEMAAVYLNLGRVYMGLKDYKNARKMFVESNEELKKKYKEGTELFILNSYALKKEMAELEAAEGLKE</sequence>
<feature type="coiled-coil region" evidence="2">
    <location>
        <begin position="315"/>
        <end position="363"/>
    </location>
</feature>
<protein>
    <recommendedName>
        <fullName evidence="5">Tetratricopeptide repeat protein</fullName>
    </recommendedName>
</protein>
<proteinExistence type="predicted"/>
<feature type="repeat" description="TPR" evidence="1">
    <location>
        <begin position="330"/>
        <end position="363"/>
    </location>
</feature>
<evidence type="ECO:0000313" key="4">
    <source>
        <dbReference type="Proteomes" id="UP000005435"/>
    </source>
</evidence>
<dbReference type="PROSITE" id="PS51257">
    <property type="entry name" value="PROKAR_LIPOPROTEIN"/>
    <property type="match status" value="1"/>
</dbReference>
<dbReference type="KEGG" id="ccl:Clocl_0471"/>
<keyword evidence="2" id="KW-0175">Coiled coil</keyword>
<keyword evidence="4" id="KW-1185">Reference proteome</keyword>
<accession>G8LSD4</accession>
<name>G8LSD4_ACECE</name>
<dbReference type="Gene3D" id="1.25.40.10">
    <property type="entry name" value="Tetratricopeptide repeat domain"/>
    <property type="match status" value="1"/>
</dbReference>
<dbReference type="SMART" id="SM00028">
    <property type="entry name" value="TPR"/>
    <property type="match status" value="2"/>
</dbReference>
<dbReference type="Proteomes" id="UP000005435">
    <property type="component" value="Chromosome"/>
</dbReference>
<reference evidence="4" key="1">
    <citation type="submission" date="2011-12" db="EMBL/GenBank/DDBJ databases">
        <title>Complete sequence of Clostridium clariflavum DSM 19732.</title>
        <authorList>
            <consortium name="US DOE Joint Genome Institute"/>
            <person name="Lucas S."/>
            <person name="Han J."/>
            <person name="Lapidus A."/>
            <person name="Cheng J.-F."/>
            <person name="Goodwin L."/>
            <person name="Pitluck S."/>
            <person name="Peters L."/>
            <person name="Teshima H."/>
            <person name="Detter J.C."/>
            <person name="Han C."/>
            <person name="Tapia R."/>
            <person name="Land M."/>
            <person name="Hauser L."/>
            <person name="Kyrpides N."/>
            <person name="Ivanova N."/>
            <person name="Pagani I."/>
            <person name="Kitzmiller T."/>
            <person name="Lynd L."/>
            <person name="Izquierdo J."/>
            <person name="Woyke T."/>
        </authorList>
    </citation>
    <scope>NUCLEOTIDE SEQUENCE [LARGE SCALE GENOMIC DNA]</scope>
    <source>
        <strain evidence="4">DSM 19732 / NBRC 101661 / EBR45</strain>
    </source>
</reference>
<evidence type="ECO:0008006" key="5">
    <source>
        <dbReference type="Google" id="ProtNLM"/>
    </source>
</evidence>
<dbReference type="PROSITE" id="PS50005">
    <property type="entry name" value="TPR"/>
    <property type="match status" value="1"/>
</dbReference>
<evidence type="ECO:0000313" key="3">
    <source>
        <dbReference type="EMBL" id="AEV67195.1"/>
    </source>
</evidence>
<dbReference type="OrthoDB" id="9762883at2"/>
<evidence type="ECO:0000256" key="1">
    <source>
        <dbReference type="PROSITE-ProRule" id="PRU00339"/>
    </source>
</evidence>
<keyword evidence="1" id="KW-0802">TPR repeat</keyword>
<dbReference type="EMBL" id="CP003065">
    <property type="protein sequence ID" value="AEV67195.1"/>
    <property type="molecule type" value="Genomic_DNA"/>
</dbReference>
<dbReference type="AlphaFoldDB" id="G8LSD4"/>
<organism evidence="3 4">
    <name type="scientific">Acetivibrio clariflavus (strain DSM 19732 / NBRC 101661 / EBR45)</name>
    <name type="common">Clostridium clariflavum</name>
    <dbReference type="NCBI Taxonomy" id="720554"/>
    <lineage>
        <taxon>Bacteria</taxon>
        <taxon>Bacillati</taxon>
        <taxon>Bacillota</taxon>
        <taxon>Clostridia</taxon>
        <taxon>Eubacteriales</taxon>
        <taxon>Oscillospiraceae</taxon>
        <taxon>Acetivibrio</taxon>
    </lineage>
</organism>